<evidence type="ECO:0000256" key="1">
    <source>
        <dbReference type="SAM" id="Phobius"/>
    </source>
</evidence>
<proteinExistence type="predicted"/>
<protein>
    <recommendedName>
        <fullName evidence="5">DUF916 domain-containing protein</fullName>
    </recommendedName>
</protein>
<accession>A0AAW8EUH4</accession>
<gene>
    <name evidence="3" type="ORF">QFZ53_000082</name>
</gene>
<name>A0AAW8EUH4_9MICO</name>
<keyword evidence="1" id="KW-0812">Transmembrane</keyword>
<keyword evidence="1" id="KW-0472">Membrane</keyword>
<feature type="chain" id="PRO_5043488287" description="DUF916 domain-containing protein" evidence="2">
    <location>
        <begin position="31"/>
        <end position="345"/>
    </location>
</feature>
<dbReference type="Proteomes" id="UP001244427">
    <property type="component" value="Unassembled WGS sequence"/>
</dbReference>
<dbReference type="EMBL" id="JAUSXV010000001">
    <property type="protein sequence ID" value="MDQ0645886.1"/>
    <property type="molecule type" value="Genomic_DNA"/>
</dbReference>
<evidence type="ECO:0008006" key="5">
    <source>
        <dbReference type="Google" id="ProtNLM"/>
    </source>
</evidence>
<feature type="transmembrane region" description="Helical" evidence="1">
    <location>
        <begin position="296"/>
        <end position="320"/>
    </location>
</feature>
<feature type="signal peptide" evidence="2">
    <location>
        <begin position="1"/>
        <end position="30"/>
    </location>
</feature>
<sequence>MNIPSLARRAGVTAALLALAALFAAPAANAAVDDVTWTVRTESNSFGADRAGYEYTLSPGETITDGIVVTNRGAEPLDLGVYAADGFTTEDGGFDLLPAGEKSAKLGTWVTVDGGGVVSVAPGASAMVPFTIAVPANATPGDYGAGIVTSLATADQNAEGVTVDRRLGIRMGVRVDGELAPALAVDDVSVDWGGGLNPFSGDVDVAFTLKNTGNTTIGSVAGVTLAGPFGLLATDAADVGDAPELLPGETWTQKVTVPGFAALVLLTATATVIPASTDAAGTTASLAPVVASGTGWAVPWLLLALILLVVAAIVFVPRMLRARAATRQAREDARVEEAVAAALAK</sequence>
<reference evidence="3 4" key="1">
    <citation type="submission" date="2023-07" db="EMBL/GenBank/DDBJ databases">
        <title>Comparative genomics of wheat-associated soil bacteria to identify genetic determinants of phenazine resistance.</title>
        <authorList>
            <person name="Mouncey N."/>
        </authorList>
    </citation>
    <scope>NUCLEOTIDE SEQUENCE [LARGE SCALE GENOMIC DNA]</scope>
    <source>
        <strain evidence="3 4">W4I9-1</strain>
    </source>
</reference>
<keyword evidence="1" id="KW-1133">Transmembrane helix</keyword>
<dbReference type="Gene3D" id="2.60.40.10">
    <property type="entry name" value="Immunoglobulins"/>
    <property type="match status" value="1"/>
</dbReference>
<dbReference type="GO" id="GO:0005975">
    <property type="term" value="P:carbohydrate metabolic process"/>
    <property type="evidence" value="ECO:0007669"/>
    <property type="project" value="UniProtKB-ARBA"/>
</dbReference>
<evidence type="ECO:0000313" key="3">
    <source>
        <dbReference type="EMBL" id="MDQ0645886.1"/>
    </source>
</evidence>
<dbReference type="AlphaFoldDB" id="A0AAW8EUH4"/>
<evidence type="ECO:0000256" key="2">
    <source>
        <dbReference type="SAM" id="SignalP"/>
    </source>
</evidence>
<evidence type="ECO:0000313" key="4">
    <source>
        <dbReference type="Proteomes" id="UP001244427"/>
    </source>
</evidence>
<dbReference type="InterPro" id="IPR013783">
    <property type="entry name" value="Ig-like_fold"/>
</dbReference>
<dbReference type="RefSeq" id="WP_307292373.1">
    <property type="nucleotide sequence ID" value="NZ_JAUSXV010000001.1"/>
</dbReference>
<comment type="caution">
    <text evidence="3">The sequence shown here is derived from an EMBL/GenBank/DDBJ whole genome shotgun (WGS) entry which is preliminary data.</text>
</comment>
<organism evidence="3 4">
    <name type="scientific">Microbacterium natoriense</name>
    <dbReference type="NCBI Taxonomy" id="284570"/>
    <lineage>
        <taxon>Bacteria</taxon>
        <taxon>Bacillati</taxon>
        <taxon>Actinomycetota</taxon>
        <taxon>Actinomycetes</taxon>
        <taxon>Micrococcales</taxon>
        <taxon>Microbacteriaceae</taxon>
        <taxon>Microbacterium</taxon>
    </lineage>
</organism>
<keyword evidence="2" id="KW-0732">Signal</keyword>
<keyword evidence="4" id="KW-1185">Reference proteome</keyword>